<dbReference type="Proteomes" id="UP000265520">
    <property type="component" value="Unassembled WGS sequence"/>
</dbReference>
<organism evidence="1 2">
    <name type="scientific">Trifolium medium</name>
    <dbReference type="NCBI Taxonomy" id="97028"/>
    <lineage>
        <taxon>Eukaryota</taxon>
        <taxon>Viridiplantae</taxon>
        <taxon>Streptophyta</taxon>
        <taxon>Embryophyta</taxon>
        <taxon>Tracheophyta</taxon>
        <taxon>Spermatophyta</taxon>
        <taxon>Magnoliopsida</taxon>
        <taxon>eudicotyledons</taxon>
        <taxon>Gunneridae</taxon>
        <taxon>Pentapetalae</taxon>
        <taxon>rosids</taxon>
        <taxon>fabids</taxon>
        <taxon>Fabales</taxon>
        <taxon>Fabaceae</taxon>
        <taxon>Papilionoideae</taxon>
        <taxon>50 kb inversion clade</taxon>
        <taxon>NPAAA clade</taxon>
        <taxon>Hologalegina</taxon>
        <taxon>IRL clade</taxon>
        <taxon>Trifolieae</taxon>
        <taxon>Trifolium</taxon>
    </lineage>
</organism>
<name>A0A392P243_9FABA</name>
<evidence type="ECO:0000313" key="1">
    <source>
        <dbReference type="EMBL" id="MCI06057.1"/>
    </source>
</evidence>
<evidence type="ECO:0000313" key="2">
    <source>
        <dbReference type="Proteomes" id="UP000265520"/>
    </source>
</evidence>
<dbReference type="EMBL" id="LXQA010060578">
    <property type="protein sequence ID" value="MCI06057.1"/>
    <property type="molecule type" value="Genomic_DNA"/>
</dbReference>
<protein>
    <submittedName>
        <fullName evidence="1">Uncharacterized protein</fullName>
    </submittedName>
</protein>
<comment type="caution">
    <text evidence="1">The sequence shown here is derived from an EMBL/GenBank/DDBJ whole genome shotgun (WGS) entry which is preliminary data.</text>
</comment>
<accession>A0A392P243</accession>
<sequence length="33" mass="3515">MGSGKQHLRSATAAACTNRNTMADPCARIKCYS</sequence>
<proteinExistence type="predicted"/>
<keyword evidence="2" id="KW-1185">Reference proteome</keyword>
<reference evidence="1 2" key="1">
    <citation type="journal article" date="2018" name="Front. Plant Sci.">
        <title>Red Clover (Trifolium pratense) and Zigzag Clover (T. medium) - A Picture of Genomic Similarities and Differences.</title>
        <authorList>
            <person name="Dluhosova J."/>
            <person name="Istvanek J."/>
            <person name="Nedelnik J."/>
            <person name="Repkova J."/>
        </authorList>
    </citation>
    <scope>NUCLEOTIDE SEQUENCE [LARGE SCALE GENOMIC DNA]</scope>
    <source>
        <strain evidence="2">cv. 10/8</strain>
        <tissue evidence="1">Leaf</tissue>
    </source>
</reference>
<dbReference type="AlphaFoldDB" id="A0A392P243"/>